<evidence type="ECO:0000256" key="2">
    <source>
        <dbReference type="ARBA" id="ARBA00022515"/>
    </source>
</evidence>
<dbReference type="EC" id="2.7.7.101" evidence="12"/>
<dbReference type="CDD" id="cd03364">
    <property type="entry name" value="TOPRIM_DnaG_primases"/>
    <property type="match status" value="1"/>
</dbReference>
<keyword evidence="7 12" id="KW-0863">Zinc-finger</keyword>
<dbReference type="Gene3D" id="3.40.1360.10">
    <property type="match status" value="1"/>
</dbReference>
<evidence type="ECO:0000256" key="9">
    <source>
        <dbReference type="ARBA" id="ARBA00022842"/>
    </source>
</evidence>
<dbReference type="Pfam" id="PF01807">
    <property type="entry name" value="Zn_ribbon_DnaG"/>
    <property type="match status" value="1"/>
</dbReference>
<dbReference type="AlphaFoldDB" id="H5TI96"/>
<evidence type="ECO:0000256" key="11">
    <source>
        <dbReference type="ARBA" id="ARBA00023163"/>
    </source>
</evidence>
<feature type="region of interest" description="Disordered" evidence="13">
    <location>
        <begin position="422"/>
        <end position="445"/>
    </location>
</feature>
<evidence type="ECO:0000256" key="8">
    <source>
        <dbReference type="ARBA" id="ARBA00022833"/>
    </source>
</evidence>
<feature type="domain" description="Toprim" evidence="14">
    <location>
        <begin position="256"/>
        <end position="340"/>
    </location>
</feature>
<comment type="similarity">
    <text evidence="12">Belongs to the DnaG primase family.</text>
</comment>
<dbReference type="HAMAP" id="MF_00974">
    <property type="entry name" value="DNA_primase_DnaG"/>
    <property type="match status" value="1"/>
</dbReference>
<dbReference type="Pfam" id="PF10410">
    <property type="entry name" value="DnaB_bind"/>
    <property type="match status" value="1"/>
</dbReference>
<dbReference type="SUPFAM" id="SSF56731">
    <property type="entry name" value="DNA primase core"/>
    <property type="match status" value="1"/>
</dbReference>
<dbReference type="GO" id="GO:0000428">
    <property type="term" value="C:DNA-directed RNA polymerase complex"/>
    <property type="evidence" value="ECO:0007669"/>
    <property type="project" value="UniProtKB-KW"/>
</dbReference>
<feature type="zinc finger region" description="CHC2-type" evidence="12">
    <location>
        <begin position="39"/>
        <end position="63"/>
    </location>
</feature>
<dbReference type="GO" id="GO:0008270">
    <property type="term" value="F:zinc ion binding"/>
    <property type="evidence" value="ECO:0007669"/>
    <property type="project" value="UniProtKB-UniRule"/>
</dbReference>
<dbReference type="InterPro" id="IPR006295">
    <property type="entry name" value="DNA_primase_DnaG"/>
</dbReference>
<comment type="subunit">
    <text evidence="12">Monomer. Interacts with DnaB.</text>
</comment>
<keyword evidence="2 12" id="KW-0639">Primosome</keyword>
<dbReference type="InterPro" id="IPR002694">
    <property type="entry name" value="Znf_CHC2"/>
</dbReference>
<dbReference type="PANTHER" id="PTHR30313">
    <property type="entry name" value="DNA PRIMASE"/>
    <property type="match status" value="1"/>
</dbReference>
<comment type="cofactor">
    <cofactor evidence="12">
        <name>Zn(2+)</name>
        <dbReference type="ChEBI" id="CHEBI:29105"/>
    </cofactor>
    <text evidence="12">Binds 1 zinc ion per monomer.</text>
</comment>
<dbReference type="GO" id="GO:0003899">
    <property type="term" value="F:DNA-directed RNA polymerase activity"/>
    <property type="evidence" value="ECO:0007669"/>
    <property type="project" value="UniProtKB-UniRule"/>
</dbReference>
<dbReference type="PANTHER" id="PTHR30313:SF2">
    <property type="entry name" value="DNA PRIMASE"/>
    <property type="match status" value="1"/>
</dbReference>
<dbReference type="Gene3D" id="3.90.580.10">
    <property type="entry name" value="Zinc finger, CHC2-type domain"/>
    <property type="match status" value="1"/>
</dbReference>
<dbReference type="Gene3D" id="3.90.980.10">
    <property type="entry name" value="DNA primase, catalytic core, N-terminal domain"/>
    <property type="match status" value="1"/>
</dbReference>
<dbReference type="GO" id="GO:0006269">
    <property type="term" value="P:DNA replication, synthesis of primer"/>
    <property type="evidence" value="ECO:0007669"/>
    <property type="project" value="UniProtKB-UniRule"/>
</dbReference>
<evidence type="ECO:0000313" key="15">
    <source>
        <dbReference type="EMBL" id="GAB33204.1"/>
    </source>
</evidence>
<evidence type="ECO:0000256" key="10">
    <source>
        <dbReference type="ARBA" id="ARBA00023125"/>
    </source>
</evidence>
<evidence type="ECO:0000256" key="1">
    <source>
        <dbReference type="ARBA" id="ARBA00022478"/>
    </source>
</evidence>
<dbReference type="PROSITE" id="PS50880">
    <property type="entry name" value="TOPRIM"/>
    <property type="match status" value="1"/>
</dbReference>
<dbReference type="InterPro" id="IPR034151">
    <property type="entry name" value="TOPRIM_DnaG_bac"/>
</dbReference>
<evidence type="ECO:0000256" key="3">
    <source>
        <dbReference type="ARBA" id="ARBA00022679"/>
    </source>
</evidence>
<dbReference type="Pfam" id="PF08275">
    <property type="entry name" value="DNAG_N"/>
    <property type="match status" value="1"/>
</dbReference>
<comment type="function">
    <text evidence="12">RNA polymerase that catalyzes the synthesis of short RNA molecules used as primers for DNA polymerase during DNA replication.</text>
</comment>
<dbReference type="SUPFAM" id="SSF57783">
    <property type="entry name" value="Zinc beta-ribbon"/>
    <property type="match status" value="1"/>
</dbReference>
<dbReference type="GO" id="GO:1990077">
    <property type="term" value="C:primosome complex"/>
    <property type="evidence" value="ECO:0007669"/>
    <property type="project" value="UniProtKB-KW"/>
</dbReference>
<comment type="domain">
    <text evidence="12">Contains an N-terminal zinc-binding domain, a central core domain that contains the primase activity, and a C-terminal DnaB-binding domain.</text>
</comment>
<dbReference type="EMBL" id="BAFB01000050">
    <property type="protein sequence ID" value="GAB33204.1"/>
    <property type="molecule type" value="Genomic_DNA"/>
</dbReference>
<dbReference type="InterPro" id="IPR036977">
    <property type="entry name" value="DNA_primase_Znf_CHC2"/>
</dbReference>
<keyword evidence="6 12" id="KW-0479">Metal-binding</keyword>
<keyword evidence="10 12" id="KW-0238">DNA-binding</keyword>
<keyword evidence="5 12" id="KW-0235">DNA replication</keyword>
<dbReference type="InterPro" id="IPR030846">
    <property type="entry name" value="DnaG_bac"/>
</dbReference>
<keyword evidence="16" id="KW-1185">Reference proteome</keyword>
<reference evidence="15" key="1">
    <citation type="submission" date="2012-02" db="EMBL/GenBank/DDBJ databases">
        <title>Whole genome shotgun sequence of Gordonia otitidis NBRC 100426.</title>
        <authorList>
            <person name="Yoshida I."/>
            <person name="Hosoyama A."/>
            <person name="Tsuchikane K."/>
            <person name="Katsumata H."/>
            <person name="Yamazaki S."/>
            <person name="Fujita N."/>
        </authorList>
    </citation>
    <scope>NUCLEOTIDE SEQUENCE [LARGE SCALE GENOMIC DNA]</scope>
    <source>
        <strain evidence="15">NBRC 100426</strain>
    </source>
</reference>
<dbReference type="InterPro" id="IPR037068">
    <property type="entry name" value="DNA_primase_core_N_sf"/>
</dbReference>
<accession>H5TI96</accession>
<dbReference type="GO" id="GO:0003677">
    <property type="term" value="F:DNA binding"/>
    <property type="evidence" value="ECO:0007669"/>
    <property type="project" value="UniProtKB-KW"/>
</dbReference>
<evidence type="ECO:0000256" key="7">
    <source>
        <dbReference type="ARBA" id="ARBA00022771"/>
    </source>
</evidence>
<dbReference type="InterPro" id="IPR006171">
    <property type="entry name" value="TOPRIM_dom"/>
</dbReference>
<dbReference type="Pfam" id="PF13155">
    <property type="entry name" value="Toprim_2"/>
    <property type="match status" value="1"/>
</dbReference>
<dbReference type="InterPro" id="IPR013264">
    <property type="entry name" value="DNAG_N"/>
</dbReference>
<gene>
    <name evidence="12 15" type="primary">dnaG</name>
    <name evidence="15" type="ORF">GOOTI_050_00080</name>
</gene>
<dbReference type="InterPro" id="IPR019475">
    <property type="entry name" value="DNA_primase_DnaB-bd"/>
</dbReference>
<protein>
    <recommendedName>
        <fullName evidence="12">DNA primase</fullName>
        <ecNumber evidence="12">2.7.7.101</ecNumber>
    </recommendedName>
</protein>
<evidence type="ECO:0000259" key="14">
    <source>
        <dbReference type="PROSITE" id="PS50880"/>
    </source>
</evidence>
<evidence type="ECO:0000313" key="16">
    <source>
        <dbReference type="Proteomes" id="UP000005038"/>
    </source>
</evidence>
<comment type="caution">
    <text evidence="15">The sequence shown here is derived from an EMBL/GenBank/DDBJ whole genome shotgun (WGS) entry which is preliminary data.</text>
</comment>
<keyword evidence="8 12" id="KW-0862">Zinc</keyword>
<keyword evidence="4 12" id="KW-0548">Nucleotidyltransferase</keyword>
<dbReference type="SMART" id="SM00400">
    <property type="entry name" value="ZnF_CHCC"/>
    <property type="match status" value="1"/>
</dbReference>
<dbReference type="SMART" id="SM00493">
    <property type="entry name" value="TOPRIM"/>
    <property type="match status" value="1"/>
</dbReference>
<dbReference type="Proteomes" id="UP000005038">
    <property type="component" value="Unassembled WGS sequence"/>
</dbReference>
<dbReference type="FunFam" id="3.90.580.10:FF:000001">
    <property type="entry name" value="DNA primase"/>
    <property type="match status" value="1"/>
</dbReference>
<proteinExistence type="inferred from homology"/>
<evidence type="ECO:0000256" key="13">
    <source>
        <dbReference type="SAM" id="MobiDB-lite"/>
    </source>
</evidence>
<dbReference type="NCBIfam" id="TIGR01391">
    <property type="entry name" value="dnaG"/>
    <property type="match status" value="1"/>
</dbReference>
<dbReference type="STRING" id="1108044.GOOTI_050_00080"/>
<dbReference type="InterPro" id="IPR050219">
    <property type="entry name" value="DnaG_primase"/>
</dbReference>
<evidence type="ECO:0000256" key="12">
    <source>
        <dbReference type="HAMAP-Rule" id="MF_00974"/>
    </source>
</evidence>
<evidence type="ECO:0000256" key="4">
    <source>
        <dbReference type="ARBA" id="ARBA00022695"/>
    </source>
</evidence>
<dbReference type="RefSeq" id="WP_007237463.1">
    <property type="nucleotide sequence ID" value="NZ_BAFB01000050.1"/>
</dbReference>
<keyword evidence="11 12" id="KW-0804">Transcription</keyword>
<keyword evidence="1 12" id="KW-0240">DNA-directed RNA polymerase</keyword>
<evidence type="ECO:0000256" key="6">
    <source>
        <dbReference type="ARBA" id="ARBA00022723"/>
    </source>
</evidence>
<dbReference type="GO" id="GO:0005737">
    <property type="term" value="C:cytoplasm"/>
    <property type="evidence" value="ECO:0007669"/>
    <property type="project" value="TreeGrafter"/>
</dbReference>
<keyword evidence="9" id="KW-0460">Magnesium</keyword>
<organism evidence="15 16">
    <name type="scientific">Gordonia otitidis (strain DSM 44809 / CCUG 52243 / JCM 12355 / NBRC 100426 / IFM 10032)</name>
    <dbReference type="NCBI Taxonomy" id="1108044"/>
    <lineage>
        <taxon>Bacteria</taxon>
        <taxon>Bacillati</taxon>
        <taxon>Actinomycetota</taxon>
        <taxon>Actinomycetes</taxon>
        <taxon>Mycobacteriales</taxon>
        <taxon>Gordoniaceae</taxon>
        <taxon>Gordonia</taxon>
    </lineage>
</organism>
<evidence type="ECO:0000256" key="5">
    <source>
        <dbReference type="ARBA" id="ARBA00022705"/>
    </source>
</evidence>
<keyword evidence="3 12" id="KW-0808">Transferase</keyword>
<comment type="catalytic activity">
    <reaction evidence="12">
        <text>ssDNA + n NTP = ssDNA/pppN(pN)n-1 hybrid + (n-1) diphosphate.</text>
        <dbReference type="EC" id="2.7.7.101"/>
    </reaction>
</comment>
<sequence>MPRLPDAFVAELRFRVPIDQVINDYVDLKQQGPLLVGLCPFHAERTPSFKVKREIGRYHCYGCGVGGDIFDFLQTVDGLNFREAVTRVADTAGVPVPADTDTDDTDRFPERQVRAALADALTLYTSALQTPAARPGQQYLADRAFTPQYAAEWQVGYSPLDESVVEQLHQRHSTDILLAAGLLKSSDRTNDFYDPLRGRLIWPLHDKSGRLSGFAGRSLTPTSKAKYRNSDESPIFHKRQMLYGLWAARRHILTTRSIVVVEGYTDVMAFAAAGYPAVVATCGTAFTAEHAALISGRVGDEGEVISGFDNDDAGRSAAWALFLHCQKFTSQITAVDYSRFGAKADACEARQQGGDTALQQLIDDRTPLLRLLVAADCDVDTDVAEHVAAAARTVTARLRQVQSPILRRAYLAEAATHLGLTVDDLTAGSPPPPAEQEPAPQSATLSSVDERAVSDEATLAASLIAHPHLVDQALTAADAASLTELFSSTLALLVEVSLSGYPSGRPLDGEEVSVWGDFMQEVLEPQDHDLLWQVAFADIDDDVTDRACRVRKLSLLRTIEATRVDPERADDYLRAHHALKKLRAHTFAAAPK</sequence>
<name>H5TI96_GORO1</name>